<evidence type="ECO:0000256" key="2">
    <source>
        <dbReference type="ARBA" id="ARBA00008064"/>
    </source>
</evidence>
<evidence type="ECO:0000256" key="6">
    <source>
        <dbReference type="ARBA" id="ARBA00022729"/>
    </source>
</evidence>
<keyword evidence="13" id="KW-1185">Reference proteome</keyword>
<evidence type="ECO:0000313" key="12">
    <source>
        <dbReference type="EMBL" id="CAB3816056.1"/>
    </source>
</evidence>
<evidence type="ECO:0000256" key="3">
    <source>
        <dbReference type="ARBA" id="ARBA00022448"/>
    </source>
</evidence>
<dbReference type="Pfam" id="PF00577">
    <property type="entry name" value="Usher"/>
    <property type="match status" value="1"/>
</dbReference>
<keyword evidence="6 9" id="KW-0732">Signal</keyword>
<feature type="signal peptide" evidence="9">
    <location>
        <begin position="1"/>
        <end position="21"/>
    </location>
</feature>
<organism evidence="12 13">
    <name type="scientific">Achromobacter dolens</name>
    <dbReference type="NCBI Taxonomy" id="1287738"/>
    <lineage>
        <taxon>Bacteria</taxon>
        <taxon>Pseudomonadati</taxon>
        <taxon>Pseudomonadota</taxon>
        <taxon>Betaproteobacteria</taxon>
        <taxon>Burkholderiales</taxon>
        <taxon>Alcaligenaceae</taxon>
        <taxon>Achromobacter</taxon>
    </lineage>
</organism>
<evidence type="ECO:0000256" key="7">
    <source>
        <dbReference type="ARBA" id="ARBA00023136"/>
    </source>
</evidence>
<dbReference type="InterPro" id="IPR043142">
    <property type="entry name" value="PapC-like_C_sf"/>
</dbReference>
<keyword evidence="8" id="KW-0998">Cell outer membrane</keyword>
<feature type="domain" description="PapC-like C-terminal" evidence="10">
    <location>
        <begin position="754"/>
        <end position="813"/>
    </location>
</feature>
<keyword evidence="3" id="KW-0813">Transport</keyword>
<gene>
    <name evidence="12" type="primary">papC</name>
    <name evidence="12" type="ORF">LMG26841_00202</name>
</gene>
<dbReference type="Gene3D" id="2.60.40.2070">
    <property type="match status" value="1"/>
</dbReference>
<evidence type="ECO:0000313" key="13">
    <source>
        <dbReference type="Proteomes" id="UP000494272"/>
    </source>
</evidence>
<dbReference type="PANTHER" id="PTHR30451">
    <property type="entry name" value="OUTER MEMBRANE USHER PROTEIN"/>
    <property type="match status" value="1"/>
</dbReference>
<dbReference type="Proteomes" id="UP000494272">
    <property type="component" value="Unassembled WGS sequence"/>
</dbReference>
<feature type="chain" id="PRO_5028861508" evidence="9">
    <location>
        <begin position="22"/>
        <end position="829"/>
    </location>
</feature>
<dbReference type="PANTHER" id="PTHR30451:SF4">
    <property type="entry name" value="OUTER MEMBRANE USHER PROTEIN YQIG-RELATED"/>
    <property type="match status" value="1"/>
</dbReference>
<evidence type="ECO:0000256" key="4">
    <source>
        <dbReference type="ARBA" id="ARBA00022452"/>
    </source>
</evidence>
<dbReference type="Pfam" id="PF13954">
    <property type="entry name" value="PapC_N"/>
    <property type="match status" value="1"/>
</dbReference>
<comment type="subcellular location">
    <subcellularLocation>
        <location evidence="1">Cell outer membrane</location>
        <topology evidence="1">Multi-pass membrane protein</topology>
    </subcellularLocation>
</comment>
<dbReference type="EMBL" id="CADIKW010000001">
    <property type="protein sequence ID" value="CAB3816056.1"/>
    <property type="molecule type" value="Genomic_DNA"/>
</dbReference>
<keyword evidence="7" id="KW-0472">Membrane</keyword>
<keyword evidence="4" id="KW-1134">Transmembrane beta strand</keyword>
<dbReference type="InterPro" id="IPR037224">
    <property type="entry name" value="PapC_N_sf"/>
</dbReference>
<feature type="domain" description="PapC N-terminal" evidence="11">
    <location>
        <begin position="23"/>
        <end position="166"/>
    </location>
</feature>
<evidence type="ECO:0000256" key="8">
    <source>
        <dbReference type="ARBA" id="ARBA00023237"/>
    </source>
</evidence>
<dbReference type="InterPro" id="IPR025885">
    <property type="entry name" value="PapC_N"/>
</dbReference>
<proteinExistence type="inferred from homology"/>
<dbReference type="Gene3D" id="2.60.40.2610">
    <property type="entry name" value="Outer membrane usher protein FimD, plug domain"/>
    <property type="match status" value="1"/>
</dbReference>
<dbReference type="InterPro" id="IPR000015">
    <property type="entry name" value="Fimb_usher"/>
</dbReference>
<evidence type="ECO:0000256" key="5">
    <source>
        <dbReference type="ARBA" id="ARBA00022692"/>
    </source>
</evidence>
<dbReference type="InterPro" id="IPR042186">
    <property type="entry name" value="FimD_plug_dom"/>
</dbReference>
<dbReference type="Gene3D" id="2.60.40.3110">
    <property type="match status" value="1"/>
</dbReference>
<dbReference type="InterPro" id="IPR025949">
    <property type="entry name" value="PapC-like_C"/>
</dbReference>
<sequence length="829" mass="90310">MTLARLASIMAISTYVLSAHATEFSSGFLNTKDKRNVDLSTFSRDGYVAPGTYLVDFYLNQRLLQAQYQVKAVPVIDDGTVFCVTPAMLEMLALKDDAAARLANVNTDAGPCVDLDTPDSKVAYSPDSQSLTVTVPQAWLRYQDPDWVPPARWSTGVNGVILDYNLLANRYMAQQGSNSSSYTLYGTAGLNLGAWRLRSDYQYSRHDSHGKSQTNAILPQTYLFRPLPQWESKLTLGQTYLSSSLFDPIRFAGVTLASDERMLPPSLQGYAPQVTGIANSNAQVTVSQSGRLLYQTRVSPGPFVLPALNQNISGNLDVTLTESDGSTRTWQITTASVPFMTRKGNLRYQVSAGRPLFGGRANNHVVRPGFMTAEATWGAFNDTSLYGGFVATQDGYRALALGAGQNLGRLGALSADVTRSDARLPFAHAPRRTGYSYRVNYAKTFDGLGSTIAFMGYRFSGRHFLSLPEYVMRSVLRDEFFRDEKQSYTVAYSQHIQPLDMSVSLSLSRLNYWNDSATNNHYMITLSKNANIGPLRNINMSLSLARTQSFYGQAENQIYATISIPIGDNRQFSYGYQRSGDSLMQHTVGYTDFSHPNTTWNLNASDERYYDSRRQSMSGSIQSRTPYGRASADFTVQPGQYRNVGLSWYGSMTATAAGAAFGQPASGNEPRLVVDTDGITGVPVDYGNGVTNRFGIAVVNNVSSYRESNVAVDVNALPDDVDVADSIISQVLTEGAIGYSRIRASQGEQVLGHVRLSDGNAPPLGALVLSSRSGMTAGMVGDEGLVYLSGVTAEDRDALTVTWAGEKECHLTLPAPAALAQGPQPLPCQ</sequence>
<evidence type="ECO:0000259" key="10">
    <source>
        <dbReference type="Pfam" id="PF13953"/>
    </source>
</evidence>
<dbReference type="GO" id="GO:0015473">
    <property type="term" value="F:fimbrial usher porin activity"/>
    <property type="evidence" value="ECO:0007669"/>
    <property type="project" value="InterPro"/>
</dbReference>
<evidence type="ECO:0000256" key="9">
    <source>
        <dbReference type="SAM" id="SignalP"/>
    </source>
</evidence>
<dbReference type="GO" id="GO:0009297">
    <property type="term" value="P:pilus assembly"/>
    <property type="evidence" value="ECO:0007669"/>
    <property type="project" value="InterPro"/>
</dbReference>
<evidence type="ECO:0000259" key="11">
    <source>
        <dbReference type="Pfam" id="PF13954"/>
    </source>
</evidence>
<dbReference type="Pfam" id="PF13953">
    <property type="entry name" value="PapC_C"/>
    <property type="match status" value="1"/>
</dbReference>
<comment type="similarity">
    <text evidence="2">Belongs to the fimbrial export usher family.</text>
</comment>
<accession>A0A6S7BSM4</accession>
<reference evidence="12 13" key="1">
    <citation type="submission" date="2020-04" db="EMBL/GenBank/DDBJ databases">
        <authorList>
            <person name="De Canck E."/>
        </authorList>
    </citation>
    <scope>NUCLEOTIDE SEQUENCE [LARGE SCALE GENOMIC DNA]</scope>
    <source>
        <strain evidence="12 13">LMG 26841</strain>
    </source>
</reference>
<dbReference type="Gene3D" id="3.10.20.410">
    <property type="match status" value="1"/>
</dbReference>
<dbReference type="GO" id="GO:0009279">
    <property type="term" value="C:cell outer membrane"/>
    <property type="evidence" value="ECO:0007669"/>
    <property type="project" value="UniProtKB-SubCell"/>
</dbReference>
<name>A0A6S7BSM4_9BURK</name>
<evidence type="ECO:0000256" key="1">
    <source>
        <dbReference type="ARBA" id="ARBA00004571"/>
    </source>
</evidence>
<keyword evidence="5" id="KW-0812">Transmembrane</keyword>
<dbReference type="SUPFAM" id="SSF141729">
    <property type="entry name" value="FimD N-terminal domain-like"/>
    <property type="match status" value="1"/>
</dbReference>
<protein>
    <submittedName>
        <fullName evidence="12">Outer membrane usher protein PapC</fullName>
    </submittedName>
</protein>
<dbReference type="AlphaFoldDB" id="A0A6S7BSM4"/>